<dbReference type="VEuPathDB" id="FungiDB:MUCCIDRAFT_108505"/>
<evidence type="ECO:0000313" key="3">
    <source>
        <dbReference type="EMBL" id="OAD04675.1"/>
    </source>
</evidence>
<keyword evidence="1" id="KW-0175">Coiled coil</keyword>
<evidence type="ECO:0000256" key="2">
    <source>
        <dbReference type="SAM" id="MobiDB-lite"/>
    </source>
</evidence>
<dbReference type="Proteomes" id="UP000077051">
    <property type="component" value="Unassembled WGS sequence"/>
</dbReference>
<reference evidence="3 4" key="1">
    <citation type="submission" date="2015-06" db="EMBL/GenBank/DDBJ databases">
        <title>Expansion of signal transduction pathways in fungi by whole-genome duplication.</title>
        <authorList>
            <consortium name="DOE Joint Genome Institute"/>
            <person name="Corrochano L.M."/>
            <person name="Kuo A."/>
            <person name="Marcet-Houben M."/>
            <person name="Polaino S."/>
            <person name="Salamov A."/>
            <person name="Villalobos J.M."/>
            <person name="Alvarez M.I."/>
            <person name="Avalos J."/>
            <person name="Benito E.P."/>
            <person name="Benoit I."/>
            <person name="Burger G."/>
            <person name="Camino L.P."/>
            <person name="Canovas D."/>
            <person name="Cerda-Olmedo E."/>
            <person name="Cheng J.-F."/>
            <person name="Dominguez A."/>
            <person name="Elias M."/>
            <person name="Eslava A.P."/>
            <person name="Glaser F."/>
            <person name="Grimwood J."/>
            <person name="Gutierrez G."/>
            <person name="Heitman J."/>
            <person name="Henrissat B."/>
            <person name="Iturriaga E.A."/>
            <person name="Lang B.F."/>
            <person name="Lavin J.L."/>
            <person name="Lee S."/>
            <person name="Li W."/>
            <person name="Lindquist E."/>
            <person name="Lopez-Garcia S."/>
            <person name="Luque E.M."/>
            <person name="Marcos A.T."/>
            <person name="Martin J."/>
            <person name="Mccluskey K."/>
            <person name="Medina H.R."/>
            <person name="Miralles-Duran A."/>
            <person name="Miyazaki A."/>
            <person name="Munoz-Torres E."/>
            <person name="Oguiza J.A."/>
            <person name="Ohm R."/>
            <person name="Olmedo M."/>
            <person name="Orejas M."/>
            <person name="Ortiz-Castellanos L."/>
            <person name="Pisabarro A.G."/>
            <person name="Rodriguez-Romero J."/>
            <person name="Ruiz-Herrera J."/>
            <person name="Ruiz-Vazquez R."/>
            <person name="Sanz C."/>
            <person name="Schackwitz W."/>
            <person name="Schmutz J."/>
            <person name="Shahriari M."/>
            <person name="Shelest E."/>
            <person name="Silva-Franco F."/>
            <person name="Soanes D."/>
            <person name="Syed K."/>
            <person name="Tagua V.G."/>
            <person name="Talbot N.J."/>
            <person name="Thon M."/>
            <person name="De Vries R.P."/>
            <person name="Wiebenga A."/>
            <person name="Yadav J.S."/>
            <person name="Braun E.L."/>
            <person name="Baker S."/>
            <person name="Garre V."/>
            <person name="Horwitz B."/>
            <person name="Torres-Martinez S."/>
            <person name="Idnurm A."/>
            <person name="Herrera-Estrella A."/>
            <person name="Gabaldon T."/>
            <person name="Grigoriev I.V."/>
        </authorList>
    </citation>
    <scope>NUCLEOTIDE SEQUENCE [LARGE SCALE GENOMIC DNA]</scope>
    <source>
        <strain evidence="3 4">CBS 277.49</strain>
    </source>
</reference>
<proteinExistence type="predicted"/>
<feature type="coiled-coil region" evidence="1">
    <location>
        <begin position="112"/>
        <end position="139"/>
    </location>
</feature>
<accession>A0A162MRP6</accession>
<evidence type="ECO:0000313" key="4">
    <source>
        <dbReference type="Proteomes" id="UP000077051"/>
    </source>
</evidence>
<dbReference type="EMBL" id="AMYB01000003">
    <property type="protein sequence ID" value="OAD04675.1"/>
    <property type="molecule type" value="Genomic_DNA"/>
</dbReference>
<feature type="region of interest" description="Disordered" evidence="2">
    <location>
        <begin position="19"/>
        <end position="47"/>
    </location>
</feature>
<keyword evidence="4" id="KW-1185">Reference proteome</keyword>
<organism evidence="3 4">
    <name type="scientific">Mucor lusitanicus CBS 277.49</name>
    <dbReference type="NCBI Taxonomy" id="747725"/>
    <lineage>
        <taxon>Eukaryota</taxon>
        <taxon>Fungi</taxon>
        <taxon>Fungi incertae sedis</taxon>
        <taxon>Mucoromycota</taxon>
        <taxon>Mucoromycotina</taxon>
        <taxon>Mucoromycetes</taxon>
        <taxon>Mucorales</taxon>
        <taxon>Mucorineae</taxon>
        <taxon>Mucoraceae</taxon>
        <taxon>Mucor</taxon>
    </lineage>
</organism>
<name>A0A162MRP6_MUCCL</name>
<dbReference type="STRING" id="747725.A0A162MRP6"/>
<sequence length="181" mass="21116">MNDSFTLIQEVTKFGDTVKAKVKSKKKRSSQNKQAEVQLTPQEQQERQEQLRRVYTFNNVAKRGTTQSLPQHPFNTRQFWEFQRDVLNGMADTSYDRLQNFEELVPNIVDTHKDLATRIADMNRQMKLEQRRNQEVLNNITTSLSNHTDHQSQQQALLSTISAQLHHLATSQQALYCIKQT</sequence>
<feature type="compositionally biased region" description="Basic residues" evidence="2">
    <location>
        <begin position="20"/>
        <end position="30"/>
    </location>
</feature>
<dbReference type="OrthoDB" id="2288587at2759"/>
<comment type="caution">
    <text evidence="3">The sequence shown here is derived from an EMBL/GenBank/DDBJ whole genome shotgun (WGS) entry which is preliminary data.</text>
</comment>
<evidence type="ECO:0000256" key="1">
    <source>
        <dbReference type="SAM" id="Coils"/>
    </source>
</evidence>
<evidence type="ECO:0008006" key="5">
    <source>
        <dbReference type="Google" id="ProtNLM"/>
    </source>
</evidence>
<protein>
    <recommendedName>
        <fullName evidence="5">Ndc10 domain-containing protein</fullName>
    </recommendedName>
</protein>
<gene>
    <name evidence="3" type="ORF">MUCCIDRAFT_108505</name>
</gene>
<dbReference type="AlphaFoldDB" id="A0A162MRP6"/>